<gene>
    <name evidence="1" type="ORF">SAMN04487993_10821</name>
</gene>
<evidence type="ECO:0000313" key="2">
    <source>
        <dbReference type="Proteomes" id="UP000199093"/>
    </source>
</evidence>
<dbReference type="Proteomes" id="UP000199093">
    <property type="component" value="Unassembled WGS sequence"/>
</dbReference>
<organism evidence="1 2">
    <name type="scientific">Salipiger marinus</name>
    <dbReference type="NCBI Taxonomy" id="555512"/>
    <lineage>
        <taxon>Bacteria</taxon>
        <taxon>Pseudomonadati</taxon>
        <taxon>Pseudomonadota</taxon>
        <taxon>Alphaproteobacteria</taxon>
        <taxon>Rhodobacterales</taxon>
        <taxon>Roseobacteraceae</taxon>
        <taxon>Salipiger</taxon>
    </lineage>
</organism>
<protein>
    <recommendedName>
        <fullName evidence="3">Phage tail protein</fullName>
    </recommendedName>
</protein>
<keyword evidence="2" id="KW-1185">Reference proteome</keyword>
<dbReference type="STRING" id="555512.SAMN04487993_10821"/>
<proteinExistence type="predicted"/>
<accession>A0A1G8VB21</accession>
<dbReference type="AlphaFoldDB" id="A0A1G8VB21"/>
<name>A0A1G8VB21_9RHOB</name>
<evidence type="ECO:0008006" key="3">
    <source>
        <dbReference type="Google" id="ProtNLM"/>
    </source>
</evidence>
<evidence type="ECO:0000313" key="1">
    <source>
        <dbReference type="EMBL" id="SDJ63047.1"/>
    </source>
</evidence>
<feature type="non-terminal residue" evidence="1">
    <location>
        <position position="696"/>
    </location>
</feature>
<sequence length="696" mass="73474">PLALLAIRIRATHQLTGQLDQVNAVVQRHAPDWTGSAWETGLSRNPASAYVAALTGPGNPWPVAETGLDWAALADWHTFCAEKGLKYDRVHEGGESLGEALRAIAQAGRASPRHDGRRWSVVVDRSQALVVDHLSPRNTRDFRWSRAYTDLPDALRVSFADESNGWEVAEIVIPRPGLVGEPQLTEELVLPGKTDPAEIWREARRRFYEAMHRPDTFTCVMDGAARVATRGDLVMASWDVLARTQLSARVRQAVDRFLVIDEELPVEEGIEEGGEWGLRWRVYDGPDIHGQPDTVGRSVVAKVTGQGRSLMVAGEEPLPEPGSLVHLGPLAQVSEPMVVVDVEPGEGFSARLTLVAEAAIIDALTEAEEAPAWDSIVGEVIPQLSAPPQMPVWRGLESGPDEESGEILLRVLLGASAGELRLLSGFVLEHRLTGAPGWTVLQIAAAEGGAEIAGYTLGQEVQLRAKAVAFDGDESLYNTTLTHVIGASAAPVPAALDPEGIVVSGGLGHATLALAVSDPATVTVQLYRTPAGASFDPGTDALGEPRPVTPGATVTLVDGDATRATLLADGGFDEFGVWTAGSGWTVGGGQASHTPGSAGVISQELTLNPGSTYRVAFQIGTHVAGTLTPELAGGPLQQGAAVSGTGWHFAELTAASGNDRFRLAASEDFDGAVTAALLYIRTPACAPAGPVEYRLA</sequence>
<feature type="non-terminal residue" evidence="1">
    <location>
        <position position="1"/>
    </location>
</feature>
<reference evidence="1 2" key="1">
    <citation type="submission" date="2016-10" db="EMBL/GenBank/DDBJ databases">
        <authorList>
            <person name="de Groot N.N."/>
        </authorList>
    </citation>
    <scope>NUCLEOTIDE SEQUENCE [LARGE SCALE GENOMIC DNA]</scope>
    <source>
        <strain evidence="1 2">DSM 26424</strain>
    </source>
</reference>
<dbReference type="EMBL" id="FNEJ01000082">
    <property type="protein sequence ID" value="SDJ63047.1"/>
    <property type="molecule type" value="Genomic_DNA"/>
</dbReference>